<dbReference type="EC" id="6.5.1.2" evidence="11"/>
<dbReference type="PANTHER" id="PTHR23389:SF9">
    <property type="entry name" value="DNA LIGASE"/>
    <property type="match status" value="1"/>
</dbReference>
<name>A0A133VP83_9EURY</name>
<feature type="active site" description="N6-AMP-lysine intermediate" evidence="11">
    <location>
        <position position="136"/>
    </location>
</feature>
<dbReference type="Pfam" id="PF14520">
    <property type="entry name" value="HHH_5"/>
    <property type="match status" value="1"/>
</dbReference>
<dbReference type="AlphaFoldDB" id="A0A133VP83"/>
<evidence type="ECO:0000256" key="1">
    <source>
        <dbReference type="ARBA" id="ARBA00004067"/>
    </source>
</evidence>
<dbReference type="InterPro" id="IPR013840">
    <property type="entry name" value="DNAligase_N"/>
</dbReference>
<keyword evidence="14" id="KW-1185">Reference proteome</keyword>
<dbReference type="Gene3D" id="2.40.50.140">
    <property type="entry name" value="Nucleic acid-binding proteins"/>
    <property type="match status" value="1"/>
</dbReference>
<dbReference type="Pfam" id="PF03119">
    <property type="entry name" value="DNA_ligase_ZBD"/>
    <property type="match status" value="1"/>
</dbReference>
<feature type="binding site" evidence="11">
    <location>
        <position position="331"/>
    </location>
    <ligand>
        <name>NAD(+)</name>
        <dbReference type="ChEBI" id="CHEBI:57540"/>
    </ligand>
</feature>
<dbReference type="GO" id="GO:0006260">
    <property type="term" value="P:DNA replication"/>
    <property type="evidence" value="ECO:0007669"/>
    <property type="project" value="UniProtKB-KW"/>
</dbReference>
<dbReference type="SUPFAM" id="SSF50249">
    <property type="entry name" value="Nucleic acid-binding proteins"/>
    <property type="match status" value="1"/>
</dbReference>
<keyword evidence="11" id="KW-0464">Manganese</keyword>
<dbReference type="Proteomes" id="UP000070175">
    <property type="component" value="Unassembled WGS sequence"/>
</dbReference>
<keyword evidence="8 11" id="KW-0520">NAD</keyword>
<dbReference type="Gene3D" id="3.40.50.10190">
    <property type="entry name" value="BRCT domain"/>
    <property type="match status" value="1"/>
</dbReference>
<dbReference type="GO" id="GO:0003911">
    <property type="term" value="F:DNA ligase (NAD+) activity"/>
    <property type="evidence" value="ECO:0007669"/>
    <property type="project" value="UniProtKB-UniRule"/>
</dbReference>
<dbReference type="SUPFAM" id="SSF47781">
    <property type="entry name" value="RuvA domain 2-like"/>
    <property type="match status" value="1"/>
</dbReference>
<dbReference type="InterPro" id="IPR001357">
    <property type="entry name" value="BRCT_dom"/>
</dbReference>
<feature type="binding site" evidence="11">
    <location>
        <position position="134"/>
    </location>
    <ligand>
        <name>NAD(+)</name>
        <dbReference type="ChEBI" id="CHEBI:57540"/>
    </ligand>
</feature>
<feature type="binding site" evidence="11">
    <location>
        <position position="157"/>
    </location>
    <ligand>
        <name>NAD(+)</name>
        <dbReference type="ChEBI" id="CHEBI:57540"/>
    </ligand>
</feature>
<dbReference type="PATRIC" id="fig|1698285.3.peg.241"/>
<dbReference type="SMART" id="SM00292">
    <property type="entry name" value="BRCT"/>
    <property type="match status" value="1"/>
</dbReference>
<evidence type="ECO:0000256" key="3">
    <source>
        <dbReference type="ARBA" id="ARBA00022705"/>
    </source>
</evidence>
<dbReference type="FunFam" id="1.10.150.20:FF:000006">
    <property type="entry name" value="DNA ligase"/>
    <property type="match status" value="1"/>
</dbReference>
<sequence length="679" mass="77040">MVEEPKDNPYIRNPDLNFEETSEIDEKTAADEVEKLREAVEYHNYRYYVLNEPVVSDKVYDDLFDRLVNLENEFDLVDENSPTQRIGGEPLDSFETREHAKEMLSLDSSEDEEEVRRFDERVRKELKEVQYAVEPKFDGFSVEIVYSDGEFDRAVTRGDGVRGDDVSKNVKTIKTVPLRLVKAPDFLSVRGEIYMPKSGFHELNEERVRNGKDPFANPRNAAAGTIRQLDPSIVAERPLDIFFYDILDCSTKVHTQEESFDLLDSLGFKISDLYRIVEDIESFIEYRDEIMGMRDDLEYDLDGVIAKVNSFDKRGMMGKTARHPRWAFAYKFPPKSGRSKVRKIIVQVGRTGKLTPVALLDPVDIKGVTVSRATLHNEERARELGVVEGMGVKVERAGDVIPEIEETLEESESKFTMPDSCPVCGSDVVKEGKYHFCTGGLSCSAQLIRSLQHFCSKSAMNIEGVGEKVARKLVEEGLVSSLADIYELGRDDLVELEKFGEKSADNLLEQIEESKEADFERFLYGLGIRHVGVERAKLLAENFSLEELENADKEELEKVKDLGPEVSASIYSFFRNEKNRETLERLKESIGAFERVEYGDEFEGVKLVFTGGIEGYTRTELKDLMEKNGADVTSSVSGETDYLVVGDDPGQTKLDEARSLGTSIIDTDEFKEKFLYKIT</sequence>
<reference evidence="13 14" key="1">
    <citation type="journal article" date="2016" name="Sci. Rep.">
        <title>Metabolic traits of an uncultured archaeal lineage -MSBL1- from brine pools of the Red Sea.</title>
        <authorList>
            <person name="Mwirichia R."/>
            <person name="Alam I."/>
            <person name="Rashid M."/>
            <person name="Vinu M."/>
            <person name="Ba-Alawi W."/>
            <person name="Anthony Kamau A."/>
            <person name="Kamanda Ngugi D."/>
            <person name="Goker M."/>
            <person name="Klenk H.P."/>
            <person name="Bajic V."/>
            <person name="Stingl U."/>
        </authorList>
    </citation>
    <scope>NUCLEOTIDE SEQUENCE [LARGE SCALE GENOMIC DNA]</scope>
    <source>
        <strain evidence="13">SCGC-AAA382N08</strain>
    </source>
</reference>
<keyword evidence="4 11" id="KW-0479">Metal-binding</keyword>
<evidence type="ECO:0000256" key="8">
    <source>
        <dbReference type="ARBA" id="ARBA00023027"/>
    </source>
</evidence>
<keyword evidence="3 11" id="KW-0235">DNA replication</keyword>
<dbReference type="InterPro" id="IPR003583">
    <property type="entry name" value="Hlx-hairpin-Hlx_DNA-bd_motif"/>
</dbReference>
<accession>A0A133VP83</accession>
<evidence type="ECO:0000256" key="11">
    <source>
        <dbReference type="HAMAP-Rule" id="MF_01588"/>
    </source>
</evidence>
<dbReference type="InterPro" id="IPR001679">
    <property type="entry name" value="DNA_ligase"/>
</dbReference>
<feature type="binding site" evidence="11">
    <location>
        <position position="424"/>
    </location>
    <ligand>
        <name>Zn(2+)</name>
        <dbReference type="ChEBI" id="CHEBI:29105"/>
    </ligand>
</feature>
<dbReference type="Pfam" id="PF01653">
    <property type="entry name" value="DNA_ligase_aden"/>
    <property type="match status" value="1"/>
</dbReference>
<comment type="caution">
    <text evidence="13">The sequence shown here is derived from an EMBL/GenBank/DDBJ whole genome shotgun (WGS) entry which is preliminary data.</text>
</comment>
<evidence type="ECO:0000256" key="6">
    <source>
        <dbReference type="ARBA" id="ARBA00022833"/>
    </source>
</evidence>
<keyword evidence="6 11" id="KW-0862">Zinc</keyword>
<feature type="binding site" evidence="11">
    <location>
        <begin position="57"/>
        <end position="61"/>
    </location>
    <ligand>
        <name>NAD(+)</name>
        <dbReference type="ChEBI" id="CHEBI:57540"/>
    </ligand>
</feature>
<evidence type="ECO:0000313" key="14">
    <source>
        <dbReference type="Proteomes" id="UP000070175"/>
    </source>
</evidence>
<dbReference type="HAMAP" id="MF_01588">
    <property type="entry name" value="DNA_ligase_A"/>
    <property type="match status" value="1"/>
</dbReference>
<dbReference type="InterPro" id="IPR036420">
    <property type="entry name" value="BRCT_dom_sf"/>
</dbReference>
<feature type="domain" description="BRCT" evidence="12">
    <location>
        <begin position="597"/>
        <end position="679"/>
    </location>
</feature>
<evidence type="ECO:0000256" key="2">
    <source>
        <dbReference type="ARBA" id="ARBA00022598"/>
    </source>
</evidence>
<feature type="binding site" evidence="11">
    <location>
        <position position="307"/>
    </location>
    <ligand>
        <name>NAD(+)</name>
        <dbReference type="ChEBI" id="CHEBI:57540"/>
    </ligand>
</feature>
<dbReference type="InterPro" id="IPR010994">
    <property type="entry name" value="RuvA_2-like"/>
</dbReference>
<organism evidence="13 14">
    <name type="scientific">candidate division MSBL1 archaeon SCGC-AAA382N08</name>
    <dbReference type="NCBI Taxonomy" id="1698285"/>
    <lineage>
        <taxon>Archaea</taxon>
        <taxon>Methanobacteriati</taxon>
        <taxon>Methanobacteriota</taxon>
        <taxon>candidate division MSBL1</taxon>
    </lineage>
</organism>
<dbReference type="NCBIfam" id="NF005932">
    <property type="entry name" value="PRK07956.1"/>
    <property type="match status" value="1"/>
</dbReference>
<keyword evidence="5 11" id="KW-0227">DNA damage</keyword>
<dbReference type="InterPro" id="IPR041663">
    <property type="entry name" value="DisA/LigA_HHH"/>
</dbReference>
<comment type="similarity">
    <text evidence="11">Belongs to the NAD-dependent DNA ligase family. LigA subfamily.</text>
</comment>
<dbReference type="FunFam" id="1.10.150.20:FF:000007">
    <property type="entry name" value="DNA ligase"/>
    <property type="match status" value="1"/>
</dbReference>
<proteinExistence type="inferred from homology"/>
<dbReference type="EMBL" id="LHYJ01000021">
    <property type="protein sequence ID" value="KXB08242.1"/>
    <property type="molecule type" value="Genomic_DNA"/>
</dbReference>
<evidence type="ECO:0000256" key="4">
    <source>
        <dbReference type="ARBA" id="ARBA00022723"/>
    </source>
</evidence>
<dbReference type="GO" id="GO:0003677">
    <property type="term" value="F:DNA binding"/>
    <property type="evidence" value="ECO:0007669"/>
    <property type="project" value="InterPro"/>
</dbReference>
<keyword evidence="13" id="KW-0560">Oxidoreductase</keyword>
<keyword evidence="9 11" id="KW-0234">DNA repair</keyword>
<feature type="binding site" evidence="11">
    <location>
        <position position="192"/>
    </location>
    <ligand>
        <name>NAD(+)</name>
        <dbReference type="ChEBI" id="CHEBI:57540"/>
    </ligand>
</feature>
<comment type="function">
    <text evidence="1 11">DNA ligase that catalyzes the formation of phosphodiester linkages between 5'-phosphoryl and 3'-hydroxyl groups in double-stranded DNA using NAD as a coenzyme and as the energy source for the reaction. It is essential for DNA replication and repair of damaged DNA.</text>
</comment>
<keyword evidence="13" id="KW-0223">Dioxygenase</keyword>
<dbReference type="SMART" id="SM00278">
    <property type="entry name" value="HhH1"/>
    <property type="match status" value="3"/>
</dbReference>
<dbReference type="CDD" id="cd00114">
    <property type="entry name" value="LIGANc"/>
    <property type="match status" value="1"/>
</dbReference>
<gene>
    <name evidence="11 13" type="primary">ligA</name>
    <name evidence="13" type="ORF">AKJ56_01610</name>
</gene>
<evidence type="ECO:0000256" key="7">
    <source>
        <dbReference type="ARBA" id="ARBA00022842"/>
    </source>
</evidence>
<dbReference type="SUPFAM" id="SSF52113">
    <property type="entry name" value="BRCT domain"/>
    <property type="match status" value="1"/>
</dbReference>
<feature type="binding site" evidence="11">
    <location>
        <position position="437"/>
    </location>
    <ligand>
        <name>Zn(2+)</name>
        <dbReference type="ChEBI" id="CHEBI:29105"/>
    </ligand>
</feature>
<dbReference type="SUPFAM" id="SSF56091">
    <property type="entry name" value="DNA ligase/mRNA capping enzyme, catalytic domain"/>
    <property type="match status" value="1"/>
</dbReference>
<dbReference type="PIRSF" id="PIRSF001604">
    <property type="entry name" value="LigA"/>
    <property type="match status" value="1"/>
</dbReference>
<keyword evidence="7 11" id="KW-0460">Magnesium</keyword>
<evidence type="ECO:0000256" key="10">
    <source>
        <dbReference type="ARBA" id="ARBA00034005"/>
    </source>
</evidence>
<evidence type="ECO:0000256" key="9">
    <source>
        <dbReference type="ARBA" id="ARBA00023204"/>
    </source>
</evidence>
<evidence type="ECO:0000313" key="13">
    <source>
        <dbReference type="EMBL" id="KXB08242.1"/>
    </source>
</evidence>
<dbReference type="InterPro" id="IPR012340">
    <property type="entry name" value="NA-bd_OB-fold"/>
</dbReference>
<dbReference type="Gene3D" id="1.10.287.610">
    <property type="entry name" value="Helix hairpin bin"/>
    <property type="match status" value="1"/>
</dbReference>
<comment type="cofactor">
    <cofactor evidence="11">
        <name>Mg(2+)</name>
        <dbReference type="ChEBI" id="CHEBI:18420"/>
    </cofactor>
    <cofactor evidence="11">
        <name>Mn(2+)</name>
        <dbReference type="ChEBI" id="CHEBI:29035"/>
    </cofactor>
</comment>
<dbReference type="Pfam" id="PF00533">
    <property type="entry name" value="BRCT"/>
    <property type="match status" value="1"/>
</dbReference>
<feature type="binding site" evidence="11">
    <location>
        <position position="443"/>
    </location>
    <ligand>
        <name>Zn(2+)</name>
        <dbReference type="ChEBI" id="CHEBI:29105"/>
    </ligand>
</feature>
<comment type="catalytic activity">
    <reaction evidence="10 11">
        <text>NAD(+) + (deoxyribonucleotide)n-3'-hydroxyl + 5'-phospho-(deoxyribonucleotide)m = (deoxyribonucleotide)n+m + AMP + beta-nicotinamide D-nucleotide.</text>
        <dbReference type="EC" id="6.5.1.2"/>
    </reaction>
</comment>
<dbReference type="PROSITE" id="PS01056">
    <property type="entry name" value="DNA_LIGASE_N2"/>
    <property type="match status" value="1"/>
</dbReference>
<dbReference type="NCBIfam" id="TIGR00575">
    <property type="entry name" value="dnlj"/>
    <property type="match status" value="1"/>
</dbReference>
<dbReference type="InterPro" id="IPR004150">
    <property type="entry name" value="NAD_DNA_ligase_OB"/>
</dbReference>
<dbReference type="GO" id="GO:0006281">
    <property type="term" value="P:DNA repair"/>
    <property type="evidence" value="ECO:0007669"/>
    <property type="project" value="UniProtKB-KW"/>
</dbReference>
<feature type="binding site" evidence="11">
    <location>
        <position position="421"/>
    </location>
    <ligand>
        <name>Zn(2+)</name>
        <dbReference type="ChEBI" id="CHEBI:29105"/>
    </ligand>
</feature>
<dbReference type="Pfam" id="PF03120">
    <property type="entry name" value="OB_DNA_ligase"/>
    <property type="match status" value="1"/>
</dbReference>
<dbReference type="InterPro" id="IPR013839">
    <property type="entry name" value="DNAligase_adenylation"/>
</dbReference>
<dbReference type="GO" id="GO:0046872">
    <property type="term" value="F:metal ion binding"/>
    <property type="evidence" value="ECO:0007669"/>
    <property type="project" value="UniProtKB-KW"/>
</dbReference>
<protein>
    <recommendedName>
        <fullName evidence="11">DNA ligase</fullName>
        <ecNumber evidence="11">6.5.1.2</ecNumber>
    </recommendedName>
    <alternativeName>
        <fullName evidence="11">Polydeoxyribonucleotide synthase [NAD(+)]</fullName>
    </alternativeName>
</protein>
<dbReference type="Gene3D" id="6.20.10.30">
    <property type="match status" value="1"/>
</dbReference>
<dbReference type="SMART" id="SM00532">
    <property type="entry name" value="LIGANc"/>
    <property type="match status" value="1"/>
</dbReference>
<keyword evidence="2 11" id="KW-0436">Ligase</keyword>
<dbReference type="PROSITE" id="PS50172">
    <property type="entry name" value="BRCT"/>
    <property type="match status" value="1"/>
</dbReference>
<feature type="binding site" evidence="11">
    <location>
        <begin position="105"/>
        <end position="106"/>
    </location>
    <ligand>
        <name>NAD(+)</name>
        <dbReference type="ChEBI" id="CHEBI:57540"/>
    </ligand>
</feature>
<dbReference type="InterPro" id="IPR033136">
    <property type="entry name" value="DNA_ligase_CS"/>
</dbReference>
<dbReference type="GO" id="GO:0051213">
    <property type="term" value="F:dioxygenase activity"/>
    <property type="evidence" value="ECO:0007669"/>
    <property type="project" value="UniProtKB-KW"/>
</dbReference>
<evidence type="ECO:0000259" key="12">
    <source>
        <dbReference type="PROSITE" id="PS50172"/>
    </source>
</evidence>
<dbReference type="InterPro" id="IPR004149">
    <property type="entry name" value="Znf_DNAligase_C4"/>
</dbReference>
<evidence type="ECO:0000256" key="5">
    <source>
        <dbReference type="ARBA" id="ARBA00022763"/>
    </source>
</evidence>
<dbReference type="Pfam" id="PF12826">
    <property type="entry name" value="HHH_2"/>
    <property type="match status" value="1"/>
</dbReference>
<dbReference type="Gene3D" id="3.30.470.30">
    <property type="entry name" value="DNA ligase/mRNA capping enzyme"/>
    <property type="match status" value="1"/>
</dbReference>
<dbReference type="Gene3D" id="1.10.150.20">
    <property type="entry name" value="5' to 3' exonuclease, C-terminal subdomain"/>
    <property type="match status" value="2"/>
</dbReference>
<dbReference type="PANTHER" id="PTHR23389">
    <property type="entry name" value="CHROMOSOME TRANSMISSION FIDELITY FACTOR 18"/>
    <property type="match status" value="1"/>
</dbReference>